<feature type="domain" description="WW" evidence="1">
    <location>
        <begin position="111"/>
        <end position="139"/>
    </location>
</feature>
<evidence type="ECO:0000313" key="3">
    <source>
        <dbReference type="Proteomes" id="UP001474421"/>
    </source>
</evidence>
<accession>A0AAW1B3H3</accession>
<dbReference type="SUPFAM" id="SSF51045">
    <property type="entry name" value="WW domain"/>
    <property type="match status" value="1"/>
</dbReference>
<organism evidence="2 3">
    <name type="scientific">Crotalus adamanteus</name>
    <name type="common">Eastern diamondback rattlesnake</name>
    <dbReference type="NCBI Taxonomy" id="8729"/>
    <lineage>
        <taxon>Eukaryota</taxon>
        <taxon>Metazoa</taxon>
        <taxon>Chordata</taxon>
        <taxon>Craniata</taxon>
        <taxon>Vertebrata</taxon>
        <taxon>Euteleostomi</taxon>
        <taxon>Lepidosauria</taxon>
        <taxon>Squamata</taxon>
        <taxon>Bifurcata</taxon>
        <taxon>Unidentata</taxon>
        <taxon>Episquamata</taxon>
        <taxon>Toxicofera</taxon>
        <taxon>Serpentes</taxon>
        <taxon>Colubroidea</taxon>
        <taxon>Viperidae</taxon>
        <taxon>Crotalinae</taxon>
        <taxon>Crotalus</taxon>
    </lineage>
</organism>
<comment type="caution">
    <text evidence="2">The sequence shown here is derived from an EMBL/GenBank/DDBJ whole genome shotgun (WGS) entry which is preliminary data.</text>
</comment>
<dbReference type="AlphaFoldDB" id="A0AAW1B3H3"/>
<protein>
    <submittedName>
        <fullName evidence="2">Protein KIBRA</fullName>
    </submittedName>
</protein>
<dbReference type="InterPro" id="IPR036020">
    <property type="entry name" value="WW_dom_sf"/>
</dbReference>
<dbReference type="EMBL" id="JAOTOJ010000008">
    <property type="protein sequence ID" value="KAK9396658.1"/>
    <property type="molecule type" value="Genomic_DNA"/>
</dbReference>
<sequence length="172" mass="19105">MGVHPLFAIRLGSLNLPNTRSKAAAAPPPPPPPPFPFLDTTRRSWAALDTRALANLMALLRWKQKHAHCASCWAGWGVAEPFAWDGHHCLRPRSISLLLCLLLGKMPRQELPLPERWEEARDYDIDHTTKTTSWVDPQDSHWAGLFGLGLPQWPPACLLRSVADREGAGQAA</sequence>
<reference evidence="2 3" key="1">
    <citation type="journal article" date="2024" name="Proc. Natl. Acad. Sci. U.S.A.">
        <title>The genetic regulatory architecture and epigenomic basis for age-related changes in rattlesnake venom.</title>
        <authorList>
            <person name="Hogan M.P."/>
            <person name="Holding M.L."/>
            <person name="Nystrom G.S."/>
            <person name="Colston T.J."/>
            <person name="Bartlett D.A."/>
            <person name="Mason A.J."/>
            <person name="Ellsworth S.A."/>
            <person name="Rautsaw R.M."/>
            <person name="Lawrence K.C."/>
            <person name="Strickland J.L."/>
            <person name="He B."/>
            <person name="Fraser P."/>
            <person name="Margres M.J."/>
            <person name="Gilbert D.M."/>
            <person name="Gibbs H.L."/>
            <person name="Parkinson C.L."/>
            <person name="Rokyta D.R."/>
        </authorList>
    </citation>
    <scope>NUCLEOTIDE SEQUENCE [LARGE SCALE GENOMIC DNA]</scope>
    <source>
        <strain evidence="2">DRR0105</strain>
    </source>
</reference>
<name>A0AAW1B3H3_CROAD</name>
<dbReference type="Proteomes" id="UP001474421">
    <property type="component" value="Unassembled WGS sequence"/>
</dbReference>
<dbReference type="PROSITE" id="PS50020">
    <property type="entry name" value="WW_DOMAIN_2"/>
    <property type="match status" value="1"/>
</dbReference>
<evidence type="ECO:0000313" key="2">
    <source>
        <dbReference type="EMBL" id="KAK9396658.1"/>
    </source>
</evidence>
<dbReference type="Gene3D" id="2.20.70.10">
    <property type="match status" value="1"/>
</dbReference>
<evidence type="ECO:0000259" key="1">
    <source>
        <dbReference type="PROSITE" id="PS50020"/>
    </source>
</evidence>
<proteinExistence type="predicted"/>
<keyword evidence="3" id="KW-1185">Reference proteome</keyword>
<gene>
    <name evidence="2" type="ORF">NXF25_020019</name>
</gene>
<dbReference type="InterPro" id="IPR001202">
    <property type="entry name" value="WW_dom"/>
</dbReference>